<proteinExistence type="predicted"/>
<evidence type="ECO:0000313" key="3">
    <source>
        <dbReference type="EMBL" id="NER31837.1"/>
    </source>
</evidence>
<keyword evidence="1" id="KW-0175">Coiled coil</keyword>
<feature type="compositionally biased region" description="Basic and acidic residues" evidence="2">
    <location>
        <begin position="108"/>
        <end position="124"/>
    </location>
</feature>
<feature type="coiled-coil region" evidence="1">
    <location>
        <begin position="168"/>
        <end position="195"/>
    </location>
</feature>
<name>A0A6B3NJN4_9CYAN</name>
<dbReference type="AlphaFoldDB" id="A0A6B3NJN4"/>
<comment type="caution">
    <text evidence="3">The sequence shown here is derived from an EMBL/GenBank/DDBJ whole genome shotgun (WGS) entry which is preliminary data.</text>
</comment>
<evidence type="ECO:0000256" key="2">
    <source>
        <dbReference type="SAM" id="MobiDB-lite"/>
    </source>
</evidence>
<feature type="region of interest" description="Disordered" evidence="2">
    <location>
        <begin position="102"/>
        <end position="124"/>
    </location>
</feature>
<dbReference type="EMBL" id="JAAHFQ010000953">
    <property type="protein sequence ID" value="NER31837.1"/>
    <property type="molecule type" value="Genomic_DNA"/>
</dbReference>
<feature type="coiled-coil region" evidence="1">
    <location>
        <begin position="11"/>
        <end position="56"/>
    </location>
</feature>
<accession>A0A6B3NJN4</accession>
<reference evidence="3" key="1">
    <citation type="submission" date="2019-11" db="EMBL/GenBank/DDBJ databases">
        <title>Genomic insights into an expanded diversity of filamentous marine cyanobacteria reveals the extraordinary biosynthetic potential of Moorea and Okeania.</title>
        <authorList>
            <person name="Ferreira Leao T."/>
            <person name="Wang M."/>
            <person name="Moss N."/>
            <person name="Da Silva R."/>
            <person name="Sanders J."/>
            <person name="Nurk S."/>
            <person name="Gurevich A."/>
            <person name="Humphrey G."/>
            <person name="Reher R."/>
            <person name="Zhu Q."/>
            <person name="Belda-Ferre P."/>
            <person name="Glukhov E."/>
            <person name="Rex R."/>
            <person name="Dorrestein P.C."/>
            <person name="Knight R."/>
            <person name="Pevzner P."/>
            <person name="Gerwick W.H."/>
            <person name="Gerwick L."/>
        </authorList>
    </citation>
    <scope>NUCLEOTIDE SEQUENCE</scope>
    <source>
        <strain evidence="3">SIO1C4</strain>
    </source>
</reference>
<organism evidence="3">
    <name type="scientific">Symploca sp. SIO1C4</name>
    <dbReference type="NCBI Taxonomy" id="2607765"/>
    <lineage>
        <taxon>Bacteria</taxon>
        <taxon>Bacillati</taxon>
        <taxon>Cyanobacteriota</taxon>
        <taxon>Cyanophyceae</taxon>
        <taxon>Coleofasciculales</taxon>
        <taxon>Coleofasciculaceae</taxon>
        <taxon>Symploca</taxon>
    </lineage>
</organism>
<sequence>MSSPDFILQQLDEAQSELSDQMQNLDFLDSNEVGDIQQAAKAYQDAQDAYNTAQGDLTKTLSKNSIAALKIYFANRQPKTASKDSEGSQQQFQEVTQLASKIESGQTDQEKQDSGAEKLGPIRKEDWDTIQKGQLDLIDKQQNLTKTAQAVAEASLDYITAKGTHTDAGRIASKIKQLNEKITKLNRELIEASKNYLDQGGQSDKLTSYDDSGLFDTITIDFSSSTLKENTNLVASASQTSWNVDLFFGSAGGSSSDASSNFTQEHMSTEENIQIGFLATKVEIERGWFEPGIFNLTPDMESVSAQKISLGSPSQEDLENPNTLSKYSDTIFPAYPVAFVLAKDISIKFKINKSSVSATNNMIKHQSEVGGGFLCFSASHSESSDQESKSLSSNVMGENVVIRLPGTQIIGWYLEYTPEDKSTPASLDSNNDINQFISAFKGISQS</sequence>
<protein>
    <submittedName>
        <fullName evidence="3">Uncharacterized protein</fullName>
    </submittedName>
</protein>
<evidence type="ECO:0000256" key="1">
    <source>
        <dbReference type="SAM" id="Coils"/>
    </source>
</evidence>
<gene>
    <name evidence="3" type="ORF">F6J89_30580</name>
</gene>